<accession>A0A232LMU9</accession>
<gene>
    <name evidence="1" type="ORF">Egran_06757</name>
</gene>
<organism evidence="1 2">
    <name type="scientific">Elaphomyces granulatus</name>
    <dbReference type="NCBI Taxonomy" id="519963"/>
    <lineage>
        <taxon>Eukaryota</taxon>
        <taxon>Fungi</taxon>
        <taxon>Dikarya</taxon>
        <taxon>Ascomycota</taxon>
        <taxon>Pezizomycotina</taxon>
        <taxon>Eurotiomycetes</taxon>
        <taxon>Eurotiomycetidae</taxon>
        <taxon>Eurotiales</taxon>
        <taxon>Elaphomycetaceae</taxon>
        <taxon>Elaphomyces</taxon>
    </lineage>
</organism>
<dbReference type="Proteomes" id="UP000243515">
    <property type="component" value="Unassembled WGS sequence"/>
</dbReference>
<sequence length="104" mass="11438">MKYLFGREAVKNGYINVKHVASVENVADGLTKALDEEKFKHFVELLGLGLDTTENKGDTPDWCSQSFRSSPLLCKAAKRVRRKSLSAIMVSASVQATMAMGSEQ</sequence>
<dbReference type="EMBL" id="NPHW01006921">
    <property type="protein sequence ID" value="OXV05475.1"/>
    <property type="molecule type" value="Genomic_DNA"/>
</dbReference>
<evidence type="ECO:0000313" key="2">
    <source>
        <dbReference type="Proteomes" id="UP000243515"/>
    </source>
</evidence>
<dbReference type="OrthoDB" id="3344688at2759"/>
<dbReference type="AlphaFoldDB" id="A0A232LMU9"/>
<reference evidence="1 2" key="1">
    <citation type="journal article" date="2015" name="Environ. Microbiol.">
        <title>Metagenome sequence of Elaphomyces granulatus from sporocarp tissue reveals Ascomycota ectomycorrhizal fingerprints of genome expansion and a Proteobacteria-rich microbiome.</title>
        <authorList>
            <person name="Quandt C.A."/>
            <person name="Kohler A."/>
            <person name="Hesse C.N."/>
            <person name="Sharpton T.J."/>
            <person name="Martin F."/>
            <person name="Spatafora J.W."/>
        </authorList>
    </citation>
    <scope>NUCLEOTIDE SEQUENCE [LARGE SCALE GENOMIC DNA]</scope>
    <source>
        <strain evidence="1 2">OSC145934</strain>
    </source>
</reference>
<evidence type="ECO:0000313" key="1">
    <source>
        <dbReference type="EMBL" id="OXV05475.1"/>
    </source>
</evidence>
<proteinExistence type="predicted"/>
<comment type="caution">
    <text evidence="1">The sequence shown here is derived from an EMBL/GenBank/DDBJ whole genome shotgun (WGS) entry which is preliminary data.</text>
</comment>
<protein>
    <submittedName>
        <fullName evidence="1">Uncharacterized protein</fullName>
    </submittedName>
</protein>
<name>A0A232LMU9_9EURO</name>
<keyword evidence="2" id="KW-1185">Reference proteome</keyword>